<dbReference type="Proteomes" id="UP001485043">
    <property type="component" value="Unassembled WGS sequence"/>
</dbReference>
<dbReference type="HAMAP" id="MF_01401">
    <property type="entry name" value="MsrA"/>
    <property type="match status" value="1"/>
</dbReference>
<dbReference type="Gene3D" id="3.30.1060.10">
    <property type="entry name" value="Peptide methionine sulphoxide reductase MsrA"/>
    <property type="match status" value="1"/>
</dbReference>
<keyword evidence="7" id="KW-1185">Reference proteome</keyword>
<dbReference type="Pfam" id="PF01625">
    <property type="entry name" value="PMSR"/>
    <property type="match status" value="1"/>
</dbReference>
<reference evidence="6 7" key="1">
    <citation type="journal article" date="2024" name="Nat. Commun.">
        <title>Phylogenomics reveals the evolutionary origins of lichenization in chlorophyte algae.</title>
        <authorList>
            <person name="Puginier C."/>
            <person name="Libourel C."/>
            <person name="Otte J."/>
            <person name="Skaloud P."/>
            <person name="Haon M."/>
            <person name="Grisel S."/>
            <person name="Petersen M."/>
            <person name="Berrin J.G."/>
            <person name="Delaux P.M."/>
            <person name="Dal Grande F."/>
            <person name="Keller J."/>
        </authorList>
    </citation>
    <scope>NUCLEOTIDE SEQUENCE [LARGE SCALE GENOMIC DNA]</scope>
    <source>
        <strain evidence="6 7">SAG 2523</strain>
    </source>
</reference>
<evidence type="ECO:0000313" key="7">
    <source>
        <dbReference type="Proteomes" id="UP001485043"/>
    </source>
</evidence>
<gene>
    <name evidence="6" type="ORF">WJX84_008290</name>
</gene>
<dbReference type="SUPFAM" id="SSF55068">
    <property type="entry name" value="Peptide methionine sulfoxide reductase"/>
    <property type="match status" value="1"/>
</dbReference>
<comment type="caution">
    <text evidence="6">The sequence shown here is derived from an EMBL/GenBank/DDBJ whole genome shotgun (WGS) entry which is preliminary data.</text>
</comment>
<dbReference type="GO" id="GO:0008113">
    <property type="term" value="F:peptide-methionine (S)-S-oxide reductase activity"/>
    <property type="evidence" value="ECO:0007669"/>
    <property type="project" value="UniProtKB-EC"/>
</dbReference>
<dbReference type="PANTHER" id="PTHR43774">
    <property type="entry name" value="PEPTIDE METHIONINE SULFOXIDE REDUCTASE"/>
    <property type="match status" value="1"/>
</dbReference>
<dbReference type="EC" id="1.8.4.11" evidence="2"/>
<dbReference type="InterPro" id="IPR002569">
    <property type="entry name" value="Met_Sox_Rdtase_MsrA_dom"/>
</dbReference>
<name>A0AAW1TD26_9CHLO</name>
<protein>
    <recommendedName>
        <fullName evidence="2">peptide-methionine (S)-S-oxide reductase</fullName>
        <ecNumber evidence="2">1.8.4.11</ecNumber>
    </recommendedName>
    <alternativeName>
        <fullName evidence="4">Peptide-methionine (S)-S-oxide reductase</fullName>
    </alternativeName>
</protein>
<dbReference type="NCBIfam" id="TIGR00401">
    <property type="entry name" value="msrA"/>
    <property type="match status" value="1"/>
</dbReference>
<evidence type="ECO:0000313" key="6">
    <source>
        <dbReference type="EMBL" id="KAK9866850.1"/>
    </source>
</evidence>
<evidence type="ECO:0000256" key="4">
    <source>
        <dbReference type="ARBA" id="ARBA00030643"/>
    </source>
</evidence>
<feature type="domain" description="Peptide methionine sulphoxide reductase MsrA" evidence="5">
    <location>
        <begin position="13"/>
        <end position="153"/>
    </location>
</feature>
<comment type="similarity">
    <text evidence="1">Belongs to the MsrA Met sulfoxide reductase family.</text>
</comment>
<organism evidence="6 7">
    <name type="scientific">Apatococcus fuscideae</name>
    <dbReference type="NCBI Taxonomy" id="2026836"/>
    <lineage>
        <taxon>Eukaryota</taxon>
        <taxon>Viridiplantae</taxon>
        <taxon>Chlorophyta</taxon>
        <taxon>core chlorophytes</taxon>
        <taxon>Trebouxiophyceae</taxon>
        <taxon>Chlorellales</taxon>
        <taxon>Chlorellaceae</taxon>
        <taxon>Apatococcus</taxon>
    </lineage>
</organism>
<keyword evidence="3" id="KW-0560">Oxidoreductase</keyword>
<dbReference type="InterPro" id="IPR036509">
    <property type="entry name" value="Met_Sox_Rdtase_MsrA_sf"/>
</dbReference>
<evidence type="ECO:0000259" key="5">
    <source>
        <dbReference type="Pfam" id="PF01625"/>
    </source>
</evidence>
<evidence type="ECO:0000256" key="1">
    <source>
        <dbReference type="ARBA" id="ARBA00005591"/>
    </source>
</evidence>
<accession>A0AAW1TD26</accession>
<sequence>MASNGNVPSNLETATFGMGCFWSPDATFSKVEGVVKTSVGYTGGSNPEPTYNSVCSNDGHTEAIKVVYDPSKVSYEQLLKTFITHHDPSRASGKAQYKSGIWTHDESQEAAARKVLQDYTDSHNGKQVATSVEPAGAWHDAEDYHQKYYVKETASTMI</sequence>
<proteinExistence type="inferred from homology"/>
<evidence type="ECO:0000256" key="2">
    <source>
        <dbReference type="ARBA" id="ARBA00012502"/>
    </source>
</evidence>
<dbReference type="EMBL" id="JALJOV010000129">
    <property type="protein sequence ID" value="KAK9866850.1"/>
    <property type="molecule type" value="Genomic_DNA"/>
</dbReference>
<dbReference type="AlphaFoldDB" id="A0AAW1TD26"/>
<dbReference type="PANTHER" id="PTHR43774:SF1">
    <property type="entry name" value="PEPTIDE METHIONINE SULFOXIDE REDUCTASE MSRA 2"/>
    <property type="match status" value="1"/>
</dbReference>
<evidence type="ECO:0000256" key="3">
    <source>
        <dbReference type="ARBA" id="ARBA00023002"/>
    </source>
</evidence>